<dbReference type="Proteomes" id="UP000438429">
    <property type="component" value="Unassembled WGS sequence"/>
</dbReference>
<accession>A0A6A4TW23</accession>
<evidence type="ECO:0000313" key="1">
    <source>
        <dbReference type="EMBL" id="KAF0046811.1"/>
    </source>
</evidence>
<proteinExistence type="predicted"/>
<organism evidence="1 2">
    <name type="scientific">Scophthalmus maximus</name>
    <name type="common">Turbot</name>
    <name type="synonym">Psetta maxima</name>
    <dbReference type="NCBI Taxonomy" id="52904"/>
    <lineage>
        <taxon>Eukaryota</taxon>
        <taxon>Metazoa</taxon>
        <taxon>Chordata</taxon>
        <taxon>Craniata</taxon>
        <taxon>Vertebrata</taxon>
        <taxon>Euteleostomi</taxon>
        <taxon>Actinopterygii</taxon>
        <taxon>Neopterygii</taxon>
        <taxon>Teleostei</taxon>
        <taxon>Neoteleostei</taxon>
        <taxon>Acanthomorphata</taxon>
        <taxon>Carangaria</taxon>
        <taxon>Pleuronectiformes</taxon>
        <taxon>Pleuronectoidei</taxon>
        <taxon>Scophthalmidae</taxon>
        <taxon>Scophthalmus</taxon>
    </lineage>
</organism>
<protein>
    <submittedName>
        <fullName evidence="1">Uncharacterized protein</fullName>
    </submittedName>
</protein>
<dbReference type="EMBL" id="VEVO01000001">
    <property type="protein sequence ID" value="KAF0046811.1"/>
    <property type="molecule type" value="Genomic_DNA"/>
</dbReference>
<comment type="caution">
    <text evidence="1">The sequence shown here is derived from an EMBL/GenBank/DDBJ whole genome shotgun (WGS) entry which is preliminary data.</text>
</comment>
<name>A0A6A4TW23_SCOMX</name>
<dbReference type="AlphaFoldDB" id="A0A6A4TW23"/>
<evidence type="ECO:0000313" key="2">
    <source>
        <dbReference type="Proteomes" id="UP000438429"/>
    </source>
</evidence>
<gene>
    <name evidence="1" type="ORF">F2P81_000444</name>
</gene>
<sequence length="244" mass="27341">MLSIINPTGFECGINAASISCEDVELGVEFRTLSSLKVDDSHLCHAVFPKYRPASLGNSRVRPKDDVRTETSGDMNLTSLIREKAKKQTLCLLQKNQLSDLCSEIAPSAVVDEVNQAATTKTGQQQQRQRQQRRRTEGFIVRPFLGTTACVFHCNTSPSPGRHLEQQLKSQTSQSSLEKTRFGSLSALFLRFATHHCGTLNKWLIQLLRRQRPDVLKHTSCSKWTFGCKQIQLVFSVPAPDIKL</sequence>
<reference evidence="1 2" key="1">
    <citation type="submission" date="2019-06" db="EMBL/GenBank/DDBJ databases">
        <title>Draft genomes of female and male turbot (Scophthalmus maximus).</title>
        <authorList>
            <person name="Xu H."/>
            <person name="Xu X.-W."/>
            <person name="Shao C."/>
            <person name="Chen S."/>
        </authorList>
    </citation>
    <scope>NUCLEOTIDE SEQUENCE [LARGE SCALE GENOMIC DNA]</scope>
    <source>
        <strain evidence="1">Ysfricsl-2016a</strain>
        <tissue evidence="1">Blood</tissue>
    </source>
</reference>